<dbReference type="InterPro" id="IPR004381">
    <property type="entry name" value="Glycerate_kinase"/>
</dbReference>
<dbReference type="PANTHER" id="PTHR21599:SF0">
    <property type="entry name" value="GLYCERATE KINASE"/>
    <property type="match status" value="1"/>
</dbReference>
<dbReference type="GO" id="GO:0008887">
    <property type="term" value="F:glycerate kinase activity"/>
    <property type="evidence" value="ECO:0007669"/>
    <property type="project" value="UniProtKB-UniRule"/>
</dbReference>
<dbReference type="Pfam" id="PF02595">
    <property type="entry name" value="Gly_kinase"/>
    <property type="match status" value="1"/>
</dbReference>
<accession>A0AAU7DQN2</accession>
<reference evidence="5" key="1">
    <citation type="submission" date="2024-02" db="EMBL/GenBank/DDBJ databases">
        <title>Tomenella chthoni gen. nov. sp. nov., a member of the family Jonesiaceae isolated from bat guano.</title>
        <authorList>
            <person name="Miller S.L."/>
            <person name="King J."/>
            <person name="Sankaranarayanan K."/>
            <person name="Lawson P.A."/>
        </authorList>
    </citation>
    <scope>NUCLEOTIDE SEQUENCE</scope>
    <source>
        <strain evidence="5">BS-20</strain>
    </source>
</reference>
<dbReference type="EC" id="2.7.1.31" evidence="5"/>
<keyword evidence="3 4" id="KW-0418">Kinase</keyword>
<dbReference type="SUPFAM" id="SSF110738">
    <property type="entry name" value="Glycerate kinase I"/>
    <property type="match status" value="1"/>
</dbReference>
<evidence type="ECO:0000256" key="4">
    <source>
        <dbReference type="PIRNR" id="PIRNR006078"/>
    </source>
</evidence>
<comment type="similarity">
    <text evidence="1 4">Belongs to the glycerate kinase type-1 family.</text>
</comment>
<name>A0AAU7DQN2_9MICO</name>
<dbReference type="Gene3D" id="3.90.1510.10">
    <property type="entry name" value="Glycerate kinase, domain 2"/>
    <property type="match status" value="1"/>
</dbReference>
<evidence type="ECO:0000313" key="5">
    <source>
        <dbReference type="EMBL" id="XBH20239.1"/>
    </source>
</evidence>
<dbReference type="InterPro" id="IPR018197">
    <property type="entry name" value="Glycerate_kinase_RE-like"/>
</dbReference>
<dbReference type="Gene3D" id="3.40.50.10350">
    <property type="entry name" value="Glycerate kinase, domain 1"/>
    <property type="match status" value="1"/>
</dbReference>
<dbReference type="GO" id="GO:0031388">
    <property type="term" value="P:organic acid phosphorylation"/>
    <property type="evidence" value="ECO:0007669"/>
    <property type="project" value="UniProtKB-UniRule"/>
</dbReference>
<dbReference type="InterPro" id="IPR036129">
    <property type="entry name" value="Glycerate_kinase_sf"/>
</dbReference>
<dbReference type="PANTHER" id="PTHR21599">
    <property type="entry name" value="GLYCERATE KINASE"/>
    <property type="match status" value="1"/>
</dbReference>
<dbReference type="PIRSF" id="PIRSF006078">
    <property type="entry name" value="GlxK"/>
    <property type="match status" value="1"/>
</dbReference>
<dbReference type="EMBL" id="CP146203">
    <property type="protein sequence ID" value="XBH20239.1"/>
    <property type="molecule type" value="Genomic_DNA"/>
</dbReference>
<gene>
    <name evidence="5" type="ORF">V5R04_08210</name>
</gene>
<evidence type="ECO:0000256" key="1">
    <source>
        <dbReference type="ARBA" id="ARBA00006284"/>
    </source>
</evidence>
<sequence>MQVVVALDSFKGSVSSVDAGLAVAKGVRAVYPGAEVTVLPIADGGEGTLEAWAKAPHHRDTTAQLVPESAANCFGASVPAQYLLETQNLPGGKKPRRAILECAQTVGLVGAGVIDDTTSLRASSAGLGEQVLRVLERGVTSIAIGLGGSACTDGGVGFLQALGAKITDAQGNKIQVTPGKNPLLDGPTHVELPDLNKRFGNVELIAMTDVSNRLTGPAGAARIFGPQKGATSDQIDLLERHMEHWAKALAAAGRSVAKIPGAGAAGGLGAALLALGGQVKPGLKYLVDQLGYTEYFRGADLVFTGEGAIDASTMGGKAPAAIAKLAKKMGNARVVALAGKVDLQGLTLTNIDQVLCIHEPGLPLEMAMNPQVTLSSMEITARGVVQPPGT</sequence>
<evidence type="ECO:0000256" key="3">
    <source>
        <dbReference type="ARBA" id="ARBA00022777"/>
    </source>
</evidence>
<organism evidence="5">
    <name type="scientific">Jonesiaceae bacterium BS-20</name>
    <dbReference type="NCBI Taxonomy" id="3120821"/>
    <lineage>
        <taxon>Bacteria</taxon>
        <taxon>Bacillati</taxon>
        <taxon>Actinomycetota</taxon>
        <taxon>Actinomycetes</taxon>
        <taxon>Micrococcales</taxon>
        <taxon>Jonesiaceae</taxon>
    </lineage>
</organism>
<dbReference type="InterPro" id="IPR018193">
    <property type="entry name" value="Glyc_kinase_flavodox-like_fold"/>
</dbReference>
<protein>
    <submittedName>
        <fullName evidence="5">Glycerate kinase</fullName>
        <ecNumber evidence="5">2.7.1.31</ecNumber>
    </submittedName>
</protein>
<dbReference type="NCBIfam" id="TIGR00045">
    <property type="entry name" value="glycerate kinase"/>
    <property type="match status" value="1"/>
</dbReference>
<dbReference type="AlphaFoldDB" id="A0AAU7DQN2"/>
<proteinExistence type="inferred from homology"/>
<keyword evidence="2 4" id="KW-0808">Transferase</keyword>
<evidence type="ECO:0000256" key="2">
    <source>
        <dbReference type="ARBA" id="ARBA00022679"/>
    </source>
</evidence>